<feature type="compositionally biased region" description="Basic residues" evidence="1">
    <location>
        <begin position="190"/>
        <end position="203"/>
    </location>
</feature>
<feature type="compositionally biased region" description="Acidic residues" evidence="1">
    <location>
        <begin position="676"/>
        <end position="686"/>
    </location>
</feature>
<dbReference type="OrthoDB" id="2507159at2759"/>
<feature type="compositionally biased region" description="Polar residues" evidence="1">
    <location>
        <begin position="154"/>
        <end position="163"/>
    </location>
</feature>
<protein>
    <submittedName>
        <fullName evidence="2">Uncharacterized protein</fullName>
    </submittedName>
</protein>
<dbReference type="PANTHER" id="PTHR24216:SF65">
    <property type="entry name" value="PAXILLIN-LIKE PROTEIN 1"/>
    <property type="match status" value="1"/>
</dbReference>
<feature type="compositionally biased region" description="Polar residues" evidence="1">
    <location>
        <begin position="169"/>
        <end position="182"/>
    </location>
</feature>
<evidence type="ECO:0000256" key="1">
    <source>
        <dbReference type="SAM" id="MobiDB-lite"/>
    </source>
</evidence>
<feature type="region of interest" description="Disordered" evidence="1">
    <location>
        <begin position="99"/>
        <end position="254"/>
    </location>
</feature>
<sequence>MSSRHDGSPTGYLPNMGQSTAPIIPSGGPPPLFHPSSVGSMSPSSPPPHKTLILHRGLLPGELYSDYGYSNQDVDFAAHGVPPSIPHFVYYNLPPPSEPHPPALTTNNQLPAFNPTPAESAPSNTTGAHLTNSEVRNSTTSEISPSLPPPLSIFENTPSQTYSRPVLSSAPSHCTPSQTSRSCRPLPKSKAPRKANITRKKKTALTQTAINPQPSNPIPDPPPPAGPLADLHDRQSKKRKCLTTTDSNQPEAQSEEALLKLSEAQLAIQARKTSKRAMSDDDRDFFAEYQHYLRKLLIIRAIERGVSMPMVDGFLGKRMVIKQPTPWNNFQKTKEARDIFRGQPDGVAKKNGMLEVSSKWHGLSDEEKLEFAKCVRSVGSNARPANTEGTGNNPDEVDDADEIDAAGEVSMRQTVSLKRAADQVQNFMDDWVARAVHIAKTTNCEMVMFAVSRHLGSHAFQLAKWTHGATRFVTGAKALDGPKHYPARMQAYLTGYEVAQVAKINSKKGCAVKKHPVSISKRMAALIEEKTQGTMVKWPWTKTEKKLARMKFRLELLPGARSKREWLMEPSRGLTSVPEATLHNDLDKKLIELVYDPTIPDDPSSKPTARGRRRQPPSGSRKGRRSGPLSGSSTIGSPKSQQTMSDVSNSPASQRTMSEESDIDHESDVSHRSLDESDEEDDDDNE</sequence>
<gene>
    <name evidence="2" type="ORF">PGT21_003279</name>
</gene>
<evidence type="ECO:0000313" key="3">
    <source>
        <dbReference type="Proteomes" id="UP000324748"/>
    </source>
</evidence>
<organism evidence="2 3">
    <name type="scientific">Puccinia graminis f. sp. tritici</name>
    <dbReference type="NCBI Taxonomy" id="56615"/>
    <lineage>
        <taxon>Eukaryota</taxon>
        <taxon>Fungi</taxon>
        <taxon>Dikarya</taxon>
        <taxon>Basidiomycota</taxon>
        <taxon>Pucciniomycotina</taxon>
        <taxon>Pucciniomycetes</taxon>
        <taxon>Pucciniales</taxon>
        <taxon>Pucciniaceae</taxon>
        <taxon>Puccinia</taxon>
    </lineage>
</organism>
<feature type="compositionally biased region" description="Basic residues" evidence="1">
    <location>
        <begin position="609"/>
        <end position="625"/>
    </location>
</feature>
<comment type="caution">
    <text evidence="2">The sequence shown here is derived from an EMBL/GenBank/DDBJ whole genome shotgun (WGS) entry which is preliminary data.</text>
</comment>
<feature type="compositionally biased region" description="Basic and acidic residues" evidence="1">
    <location>
        <begin position="664"/>
        <end position="675"/>
    </location>
</feature>
<feature type="compositionally biased region" description="Polar residues" evidence="1">
    <location>
        <begin position="634"/>
        <end position="656"/>
    </location>
</feature>
<dbReference type="PANTHER" id="PTHR24216">
    <property type="entry name" value="PAXILLIN-RELATED"/>
    <property type="match status" value="1"/>
</dbReference>
<proteinExistence type="predicted"/>
<reference evidence="2 3" key="1">
    <citation type="submission" date="2019-05" db="EMBL/GenBank/DDBJ databases">
        <title>Emergence of the Ug99 lineage of the wheat stem rust pathogen through somatic hybridization.</title>
        <authorList>
            <person name="Li F."/>
            <person name="Upadhyaya N.M."/>
            <person name="Sperschneider J."/>
            <person name="Matny O."/>
            <person name="Nguyen-Phuc H."/>
            <person name="Mago R."/>
            <person name="Raley C."/>
            <person name="Miller M.E."/>
            <person name="Silverstein K.A.T."/>
            <person name="Henningsen E."/>
            <person name="Hirsch C.D."/>
            <person name="Visser B."/>
            <person name="Pretorius Z.A."/>
            <person name="Steffenson B.J."/>
            <person name="Schwessinger B."/>
            <person name="Dodds P.N."/>
            <person name="Figueroa M."/>
        </authorList>
    </citation>
    <scope>NUCLEOTIDE SEQUENCE [LARGE SCALE GENOMIC DNA]</scope>
    <source>
        <strain evidence="2">21-0</strain>
    </source>
</reference>
<keyword evidence="3" id="KW-1185">Reference proteome</keyword>
<accession>A0A5B0LY80</accession>
<name>A0A5B0LY80_PUCGR</name>
<feature type="compositionally biased region" description="Polar residues" evidence="1">
    <location>
        <begin position="242"/>
        <end position="252"/>
    </location>
</feature>
<feature type="region of interest" description="Disordered" evidence="1">
    <location>
        <begin position="597"/>
        <end position="686"/>
    </location>
</feature>
<dbReference type="EMBL" id="VSWC01000183">
    <property type="protein sequence ID" value="KAA1068833.1"/>
    <property type="molecule type" value="Genomic_DNA"/>
</dbReference>
<dbReference type="AlphaFoldDB" id="A0A5B0LY80"/>
<dbReference type="Proteomes" id="UP000324748">
    <property type="component" value="Unassembled WGS sequence"/>
</dbReference>
<feature type="region of interest" description="Disordered" evidence="1">
    <location>
        <begin position="1"/>
        <end position="53"/>
    </location>
</feature>
<evidence type="ECO:0000313" key="2">
    <source>
        <dbReference type="EMBL" id="KAA1068833.1"/>
    </source>
</evidence>
<feature type="compositionally biased region" description="Polar residues" evidence="1">
    <location>
        <begin position="121"/>
        <end position="137"/>
    </location>
</feature>
<feature type="compositionally biased region" description="Pro residues" evidence="1">
    <location>
        <begin position="214"/>
        <end position="226"/>
    </location>
</feature>